<dbReference type="PANTHER" id="PTHR30602:SF12">
    <property type="entry name" value="AMINO-ACID ACETYLTRANSFERASE NAGS1, CHLOROPLASTIC-RELATED"/>
    <property type="match status" value="1"/>
</dbReference>
<evidence type="ECO:0000256" key="2">
    <source>
        <dbReference type="ARBA" id="ARBA00023315"/>
    </source>
</evidence>
<dbReference type="STRING" id="526222.Desal_3659"/>
<name>C6BTZ6_MARSD</name>
<dbReference type="KEGG" id="dsa:Desal_3659"/>
<dbReference type="GO" id="GO:0006526">
    <property type="term" value="P:L-arginine biosynthetic process"/>
    <property type="evidence" value="ECO:0007669"/>
    <property type="project" value="InterPro"/>
</dbReference>
<dbReference type="NCBIfam" id="NF005840">
    <property type="entry name" value="PRK07757.1"/>
    <property type="match status" value="1"/>
</dbReference>
<dbReference type="Gene3D" id="3.40.630.30">
    <property type="match status" value="1"/>
</dbReference>
<dbReference type="Pfam" id="PF13508">
    <property type="entry name" value="Acetyltransf_7"/>
    <property type="match status" value="1"/>
</dbReference>
<dbReference type="InterPro" id="IPR000182">
    <property type="entry name" value="GNAT_dom"/>
</dbReference>
<dbReference type="HOGENOM" id="CLU_119519_0_0_7"/>
<evidence type="ECO:0000313" key="4">
    <source>
        <dbReference type="EMBL" id="ACS81705.1"/>
    </source>
</evidence>
<dbReference type="GO" id="GO:0004042">
    <property type="term" value="F:L-glutamate N-acetyltransferase activity"/>
    <property type="evidence" value="ECO:0007669"/>
    <property type="project" value="InterPro"/>
</dbReference>
<dbReference type="PANTHER" id="PTHR30602">
    <property type="entry name" value="AMINO-ACID ACETYLTRANSFERASE"/>
    <property type="match status" value="1"/>
</dbReference>
<evidence type="ECO:0000313" key="5">
    <source>
        <dbReference type="Proteomes" id="UP000002601"/>
    </source>
</evidence>
<dbReference type="RefSeq" id="WP_015853521.1">
    <property type="nucleotide sequence ID" value="NC_012881.1"/>
</dbReference>
<dbReference type="Proteomes" id="UP000002601">
    <property type="component" value="Chromosome"/>
</dbReference>
<evidence type="ECO:0000256" key="1">
    <source>
        <dbReference type="ARBA" id="ARBA00022679"/>
    </source>
</evidence>
<feature type="domain" description="N-acetyltransferase" evidence="3">
    <location>
        <begin position="2"/>
        <end position="153"/>
    </location>
</feature>
<dbReference type="GO" id="GO:0005737">
    <property type="term" value="C:cytoplasm"/>
    <property type="evidence" value="ECO:0007669"/>
    <property type="project" value="InterPro"/>
</dbReference>
<reference evidence="4 5" key="1">
    <citation type="submission" date="2009-06" db="EMBL/GenBank/DDBJ databases">
        <title>Complete sequence of Desulfovibrio salexigens DSM 2638.</title>
        <authorList>
            <consortium name="US DOE Joint Genome Institute"/>
            <person name="Lucas S."/>
            <person name="Copeland A."/>
            <person name="Lapidus A."/>
            <person name="Glavina del Rio T."/>
            <person name="Tice H."/>
            <person name="Bruce D."/>
            <person name="Goodwin L."/>
            <person name="Pitluck S."/>
            <person name="Munk A.C."/>
            <person name="Brettin T."/>
            <person name="Detter J.C."/>
            <person name="Han C."/>
            <person name="Tapia R."/>
            <person name="Larimer F."/>
            <person name="Land M."/>
            <person name="Hauser L."/>
            <person name="Kyrpides N."/>
            <person name="Anderson I."/>
            <person name="Wall J.D."/>
            <person name="Arkin A.P."/>
            <person name="Dehal P."/>
            <person name="Chivian D."/>
            <person name="Giles B."/>
            <person name="Hazen T.C."/>
        </authorList>
    </citation>
    <scope>NUCLEOTIDE SEQUENCE [LARGE SCALE GENOMIC DNA]</scope>
    <source>
        <strain evidence="5">ATCC 14822 / DSM 2638 / NCIMB 8403 / VKM B-1763</strain>
    </source>
</reference>
<keyword evidence="5" id="KW-1185">Reference proteome</keyword>
<keyword evidence="2" id="KW-0012">Acyltransferase</keyword>
<organism evidence="4 5">
    <name type="scientific">Maridesulfovibrio salexigens (strain ATCC 14822 / DSM 2638 / NCIMB 8403 / VKM B-1763)</name>
    <name type="common">Desulfovibrio salexigens</name>
    <dbReference type="NCBI Taxonomy" id="526222"/>
    <lineage>
        <taxon>Bacteria</taxon>
        <taxon>Pseudomonadati</taxon>
        <taxon>Thermodesulfobacteriota</taxon>
        <taxon>Desulfovibrionia</taxon>
        <taxon>Desulfovibrionales</taxon>
        <taxon>Desulfovibrionaceae</taxon>
        <taxon>Maridesulfovibrio</taxon>
    </lineage>
</organism>
<protein>
    <submittedName>
        <fullName evidence="4">GCN5-related N-acetyltransferase</fullName>
    </submittedName>
</protein>
<dbReference type="SUPFAM" id="SSF55729">
    <property type="entry name" value="Acyl-CoA N-acyltransferases (Nat)"/>
    <property type="match status" value="1"/>
</dbReference>
<dbReference type="PROSITE" id="PS51186">
    <property type="entry name" value="GNAT"/>
    <property type="match status" value="1"/>
</dbReference>
<evidence type="ECO:0000259" key="3">
    <source>
        <dbReference type="PROSITE" id="PS51186"/>
    </source>
</evidence>
<keyword evidence="1 4" id="KW-0808">Transferase</keyword>
<dbReference type="OrthoDB" id="9793138at2"/>
<dbReference type="InterPro" id="IPR016181">
    <property type="entry name" value="Acyl_CoA_acyltransferase"/>
</dbReference>
<sequence length="153" mass="17252">MFKIRKALMGDAKHIHSIIKDRTRDAMVLPRPLNSIYGHLRDFFVAEDEDGQIIGCCALAISWDCLAEVRSLVVVPEARGSNLGAQMVESCLQEARELGVCDVFVLTNIEKFFAKLGFVETDKHVLPQKIWADCINCPQFPDCDEIPMIMKLK</sequence>
<dbReference type="EMBL" id="CP001649">
    <property type="protein sequence ID" value="ACS81705.1"/>
    <property type="molecule type" value="Genomic_DNA"/>
</dbReference>
<dbReference type="CDD" id="cd04301">
    <property type="entry name" value="NAT_SF"/>
    <property type="match status" value="1"/>
</dbReference>
<accession>C6BTZ6</accession>
<dbReference type="InterPro" id="IPR010167">
    <property type="entry name" value="NH2A_AcTrfase"/>
</dbReference>
<dbReference type="AlphaFoldDB" id="C6BTZ6"/>
<proteinExistence type="predicted"/>
<gene>
    <name evidence="4" type="ordered locus">Desal_3659</name>
</gene>
<dbReference type="eggNOG" id="COG1246">
    <property type="taxonomic scope" value="Bacteria"/>
</dbReference>